<feature type="domain" description="KIB1-4 beta-propeller" evidence="2">
    <location>
        <begin position="536"/>
        <end position="744"/>
    </location>
</feature>
<comment type="caution">
    <text evidence="3">The sequence shown here is derived from an EMBL/GenBank/DDBJ whole genome shotgun (WGS) entry which is preliminary data.</text>
</comment>
<feature type="domain" description="KIB1-4 beta-propeller" evidence="2">
    <location>
        <begin position="65"/>
        <end position="289"/>
    </location>
</feature>
<evidence type="ECO:0000259" key="2">
    <source>
        <dbReference type="Pfam" id="PF03478"/>
    </source>
</evidence>
<protein>
    <recommendedName>
        <fullName evidence="2">KIB1-4 beta-propeller domain-containing protein</fullName>
    </recommendedName>
</protein>
<dbReference type="AlphaFoldDB" id="A0A2U1LZL5"/>
<dbReference type="PANTHER" id="PTHR40891:SF1">
    <property type="entry name" value="DUF295 DOMAIN-CONTAINING PROTEIN"/>
    <property type="match status" value="1"/>
</dbReference>
<feature type="compositionally biased region" description="Basic and acidic residues" evidence="1">
    <location>
        <begin position="1054"/>
        <end position="1079"/>
    </location>
</feature>
<feature type="region of interest" description="Disordered" evidence="1">
    <location>
        <begin position="1053"/>
        <end position="1079"/>
    </location>
</feature>
<organism evidence="3 4">
    <name type="scientific">Artemisia annua</name>
    <name type="common">Sweet wormwood</name>
    <dbReference type="NCBI Taxonomy" id="35608"/>
    <lineage>
        <taxon>Eukaryota</taxon>
        <taxon>Viridiplantae</taxon>
        <taxon>Streptophyta</taxon>
        <taxon>Embryophyta</taxon>
        <taxon>Tracheophyta</taxon>
        <taxon>Spermatophyta</taxon>
        <taxon>Magnoliopsida</taxon>
        <taxon>eudicotyledons</taxon>
        <taxon>Gunneridae</taxon>
        <taxon>Pentapetalae</taxon>
        <taxon>asterids</taxon>
        <taxon>campanulids</taxon>
        <taxon>Asterales</taxon>
        <taxon>Asteraceae</taxon>
        <taxon>Asteroideae</taxon>
        <taxon>Anthemideae</taxon>
        <taxon>Artemisiinae</taxon>
        <taxon>Artemisia</taxon>
    </lineage>
</organism>
<evidence type="ECO:0000313" key="4">
    <source>
        <dbReference type="Proteomes" id="UP000245207"/>
    </source>
</evidence>
<feature type="domain" description="KIB1-4 beta-propeller" evidence="2">
    <location>
        <begin position="813"/>
        <end position="1039"/>
    </location>
</feature>
<gene>
    <name evidence="3" type="ORF">CTI12_AA436290</name>
</gene>
<evidence type="ECO:0000313" key="3">
    <source>
        <dbReference type="EMBL" id="PWA54394.1"/>
    </source>
</evidence>
<reference evidence="3 4" key="1">
    <citation type="journal article" date="2018" name="Mol. Plant">
        <title>The genome of Artemisia annua provides insight into the evolution of Asteraceae family and artemisinin biosynthesis.</title>
        <authorList>
            <person name="Shen Q."/>
            <person name="Zhang L."/>
            <person name="Liao Z."/>
            <person name="Wang S."/>
            <person name="Yan T."/>
            <person name="Shi P."/>
            <person name="Liu M."/>
            <person name="Fu X."/>
            <person name="Pan Q."/>
            <person name="Wang Y."/>
            <person name="Lv Z."/>
            <person name="Lu X."/>
            <person name="Zhang F."/>
            <person name="Jiang W."/>
            <person name="Ma Y."/>
            <person name="Chen M."/>
            <person name="Hao X."/>
            <person name="Li L."/>
            <person name="Tang Y."/>
            <person name="Lv G."/>
            <person name="Zhou Y."/>
            <person name="Sun X."/>
            <person name="Brodelius P.E."/>
            <person name="Rose J.K.C."/>
            <person name="Tang K."/>
        </authorList>
    </citation>
    <scope>NUCLEOTIDE SEQUENCE [LARGE SCALE GENOMIC DNA]</scope>
    <source>
        <strain evidence="4">cv. Huhao1</strain>
        <tissue evidence="3">Leaf</tissue>
    </source>
</reference>
<sequence>MAYANILASALALEGVSIEQISNGSVCDQFPPLSAKYPWLIAQNLKDEEHTQDQFFHTICDEFPHYRCRIPKLFGNRIQAFFHGWVILSNHPYNNKWSLWNQVTSKIISLPTLILKDGDYESIGQCCLSAPPNDPNSILLLTRTNKSTFVFCRLDSKRKKFGWTEMSYAYQLKRLTCDCKLIYSPTCCSGKVYALSTDGYFCEYVIHVDIVVKYKEVVIKLMLFGSCPKPSSGRVDVDVIYYLKGSSTELYYIEIFYEKETRNIQKKPNDVYLFKVDMTSINWEERECLKNWDIADTGYSGFDDLTDSDTISEISEEFDLTVLNMSRKIWEEIDDLKDSIIFIDLARDHSVSYNRVIASELGGFIHIRSEMGDIIYSYHVKTDTISLFPIPSPMLPTSHVLMWECRLEGDHGEAKCIVDSKVEMENNDEILLRSCTDDGVKFNESHLLNIPFNILEVIMDLCVGVEYMNFRATCKQCLLAAPLIKWSNKTSLRKLRTYSLVSPWLMLVDKTRDLIIFTDPIAGDNYFLKNSEVLFDVNHRKWCSRFGWLLFKKIYWHSLIFFNPFTNDLRELPEAEHCFDSFCFSAPPTSLDCMVVGFTKSCVYIHFVNQEPTWRTRRLDTHPHNVCSSTLYGRDLYALCEQGELIVINNLGKKDHTWKLVKTEAPKGHCRSSTQYFLRNFDQHSLLVRVGAYGEAVEVFKHNESKQEWERIYSLGRHAIYICSTTCLYIEAKVPKMENKIFFPRLHTKNKKIGFSSIIRRSKFEMDQISNGSICDRFPPLSARNPWLVAQNLEDEEHDTHEQFFFHIHHELLHYRCRIPELLGKRIRGCFHDWMILSNHPSNNKWSLWNQLSSKIISLPTLVLEDGEYQSIGECCLSAPPNDPSSILLLTRTNKSTFLFCRVDIKRKKKFRWTEMSYAHQLKRLTFDGKLVHSLTCCSGKVYALSTDGSLVHIVIHVDIAVKYKEVVIKLMLFGVCPFPSSDCCGVNMTQCLKGSSTDLFYIRIFFEEDTKNIQKELAEVYLFKADMTCINWEERECLKNWDITDMRNPGYNDLKDSETSNEDSDKSSETSEEFDSKELDMSCEIWEEIDDLKDAILFMDLSRDHSELENLFANYCSTDYHLL</sequence>
<keyword evidence="4" id="KW-1185">Reference proteome</keyword>
<dbReference type="InterPro" id="IPR005174">
    <property type="entry name" value="KIB1-4_b-propeller"/>
</dbReference>
<dbReference type="Proteomes" id="UP000245207">
    <property type="component" value="Unassembled WGS sequence"/>
</dbReference>
<name>A0A2U1LZL5_ARTAN</name>
<dbReference type="PANTHER" id="PTHR40891">
    <property type="entry name" value="DUF295 DOMAIN-CONTAINING PROTEIN"/>
    <property type="match status" value="1"/>
</dbReference>
<dbReference type="OrthoDB" id="1863935at2759"/>
<evidence type="ECO:0000256" key="1">
    <source>
        <dbReference type="SAM" id="MobiDB-lite"/>
    </source>
</evidence>
<dbReference type="EMBL" id="PKPP01007089">
    <property type="protein sequence ID" value="PWA54394.1"/>
    <property type="molecule type" value="Genomic_DNA"/>
</dbReference>
<accession>A0A2U1LZL5</accession>
<proteinExistence type="predicted"/>
<dbReference type="Pfam" id="PF03478">
    <property type="entry name" value="Beta-prop_KIB1-4"/>
    <property type="match status" value="3"/>
</dbReference>